<proteinExistence type="predicted"/>
<keyword evidence="2" id="KW-1185">Reference proteome</keyword>
<dbReference type="Proteomes" id="UP000642070">
    <property type="component" value="Unassembled WGS sequence"/>
</dbReference>
<reference evidence="1" key="1">
    <citation type="journal article" date="2014" name="Int. J. Syst. Evol. Microbiol.">
        <title>Complete genome sequence of Corynebacterium casei LMG S-19264T (=DSM 44701T), isolated from a smear-ripened cheese.</title>
        <authorList>
            <consortium name="US DOE Joint Genome Institute (JGI-PGF)"/>
            <person name="Walter F."/>
            <person name="Albersmeier A."/>
            <person name="Kalinowski J."/>
            <person name="Ruckert C."/>
        </authorList>
    </citation>
    <scope>NUCLEOTIDE SEQUENCE</scope>
    <source>
        <strain evidence="1">JCM 19831</strain>
    </source>
</reference>
<dbReference type="PANTHER" id="PTHR33361">
    <property type="entry name" value="GLR0591 PROTEIN"/>
    <property type="match status" value="1"/>
</dbReference>
<organism evidence="1 2">
    <name type="scientific">Dactylosporangium sucinum</name>
    <dbReference type="NCBI Taxonomy" id="1424081"/>
    <lineage>
        <taxon>Bacteria</taxon>
        <taxon>Bacillati</taxon>
        <taxon>Actinomycetota</taxon>
        <taxon>Actinomycetes</taxon>
        <taxon>Micromonosporales</taxon>
        <taxon>Micromonosporaceae</taxon>
        <taxon>Dactylosporangium</taxon>
    </lineage>
</organism>
<reference evidence="1" key="2">
    <citation type="submission" date="2020-09" db="EMBL/GenBank/DDBJ databases">
        <authorList>
            <person name="Sun Q."/>
            <person name="Ohkuma M."/>
        </authorList>
    </citation>
    <scope>NUCLEOTIDE SEQUENCE</scope>
    <source>
        <strain evidence="1">JCM 19831</strain>
    </source>
</reference>
<name>A0A917U6I1_9ACTN</name>
<accession>A0A917U6I1</accession>
<gene>
    <name evidence="1" type="ORF">GCM10007977_073930</name>
</gene>
<dbReference type="AlphaFoldDB" id="A0A917U6I1"/>
<evidence type="ECO:0000313" key="2">
    <source>
        <dbReference type="Proteomes" id="UP000642070"/>
    </source>
</evidence>
<dbReference type="PANTHER" id="PTHR33361:SF2">
    <property type="entry name" value="DUF885 DOMAIN-CONTAINING PROTEIN"/>
    <property type="match status" value="1"/>
</dbReference>
<dbReference type="InterPro" id="IPR010281">
    <property type="entry name" value="DUF885"/>
</dbReference>
<evidence type="ECO:0008006" key="3">
    <source>
        <dbReference type="Google" id="ProtNLM"/>
    </source>
</evidence>
<dbReference type="Pfam" id="PF05960">
    <property type="entry name" value="DUF885"/>
    <property type="match status" value="1"/>
</dbReference>
<dbReference type="EMBL" id="BMPI01000045">
    <property type="protein sequence ID" value="GGM61672.1"/>
    <property type="molecule type" value="Genomic_DNA"/>
</dbReference>
<comment type="caution">
    <text evidence="1">The sequence shown here is derived from an EMBL/GenBank/DDBJ whole genome shotgun (WGS) entry which is preliminary data.</text>
</comment>
<protein>
    <recommendedName>
        <fullName evidence="3">DUF885 domain-containing protein</fullName>
    </recommendedName>
</protein>
<sequence length="537" mass="58354">MRGMDTLDGLGDEYFDRHFAADPFLAGSFGVAGFEAEVPDPSREAASAHRAELGRLAARLDAVDGGDPVSRAVLGRLLRDGQRTLDDGLVEVAVTASIAGPFAQVISTVPAATGPDDAYLARLGKLGDYFDAWADRYRRAAADGRFATALGVRQAVAQVDAYLATPLQRDPLVRRDSVRAEATAVVDATVRPALARFRAVLADELLPVARPGEQAGVGHVPGGGDGYLALVQQYTTTGFGPEAIHRRGLDLVARLREEFAERGGRALGTTDVAEVLGRLRDDPALRFAAGAEIVGAVTDALRRAEEAVPDWFAGYDIAPCTVREMDPAEAENSVLGYYLAPSADGMRPGTHVINTYRPDLRPRFEYEALAFHESVPGHHLQIAVAQSRADLPRFRRFAYFDAHGEGWGLYAERLSDEMGLYTSELSRLGMVSFDAWRACRLVVDTGVHHLGWSRDRAVAYMRDNTALSETNIANEVDRYIAMPGQALAYMIGRLRIDELRERTRGSLDVRAFHHEVLAHGPLPLDVLEELVVAAAGR</sequence>
<evidence type="ECO:0000313" key="1">
    <source>
        <dbReference type="EMBL" id="GGM61672.1"/>
    </source>
</evidence>